<sequence>SEVLGRESPLFGRRTAQLRLSAFGYLDSARMLEGVSLEDQVKYYSCIGGTPYYLSLVDVRDSFESNIKRLFFEKTGFLYEEPLMLLRQELREPMVYASVLGAVAQGAVKAKEIADRLDIEKSAVSRYVATLKALGIVDRKVPFGDNVETSRKGIYTLNEGYFSYWYRFVKPYVGEVEQGSGSLVADQFAFGEALSTYVGQRFEGICQEWLRMQALDGRLPFPAISFGQWWGSDPLRKSQTDIDAVAANRLTKQALFGECKWRESFDETAALARVQDDAPRLIGGYDDVWSALFTKRPVSGGTKEKAAKAKGCILLVDLETLYEDL</sequence>
<dbReference type="AlphaFoldDB" id="A0A943UTH6"/>
<dbReference type="PANTHER" id="PTHR34704:SF2">
    <property type="entry name" value="ATPASE"/>
    <property type="match status" value="1"/>
</dbReference>
<gene>
    <name evidence="3" type="ORF">KH142_03715</name>
</gene>
<dbReference type="Pfam" id="PF12802">
    <property type="entry name" value="MarR_2"/>
    <property type="match status" value="1"/>
</dbReference>
<dbReference type="InterPro" id="IPR036390">
    <property type="entry name" value="WH_DNA-bd_sf"/>
</dbReference>
<protein>
    <submittedName>
        <fullName evidence="3">ATP-binding protein</fullName>
    </submittedName>
</protein>
<feature type="non-terminal residue" evidence="3">
    <location>
        <position position="1"/>
    </location>
</feature>
<feature type="domain" description="DUF234" evidence="1">
    <location>
        <begin position="165"/>
        <end position="266"/>
    </location>
</feature>
<evidence type="ECO:0000313" key="4">
    <source>
        <dbReference type="Proteomes" id="UP000727506"/>
    </source>
</evidence>
<name>A0A943UTH6_9ACTN</name>
<keyword evidence="3" id="KW-0547">Nucleotide-binding</keyword>
<proteinExistence type="predicted"/>
<comment type="caution">
    <text evidence="3">The sequence shown here is derived from an EMBL/GenBank/DDBJ whole genome shotgun (WGS) entry which is preliminary data.</text>
</comment>
<accession>A0A943UTH6</accession>
<dbReference type="GO" id="GO:0003700">
    <property type="term" value="F:DNA-binding transcription factor activity"/>
    <property type="evidence" value="ECO:0007669"/>
    <property type="project" value="InterPro"/>
</dbReference>
<keyword evidence="3" id="KW-0067">ATP-binding</keyword>
<evidence type="ECO:0000313" key="3">
    <source>
        <dbReference type="EMBL" id="MBS6940586.1"/>
    </source>
</evidence>
<feature type="domain" description="HTH marR-type" evidence="2">
    <location>
        <begin position="96"/>
        <end position="140"/>
    </location>
</feature>
<evidence type="ECO:0000259" key="2">
    <source>
        <dbReference type="Pfam" id="PF12802"/>
    </source>
</evidence>
<evidence type="ECO:0000259" key="1">
    <source>
        <dbReference type="Pfam" id="PF03008"/>
    </source>
</evidence>
<dbReference type="CDD" id="cd00090">
    <property type="entry name" value="HTH_ARSR"/>
    <property type="match status" value="1"/>
</dbReference>
<dbReference type="InterPro" id="IPR011991">
    <property type="entry name" value="ArsR-like_HTH"/>
</dbReference>
<dbReference type="EMBL" id="JAGZSV010000045">
    <property type="protein sequence ID" value="MBS6940586.1"/>
    <property type="molecule type" value="Genomic_DNA"/>
</dbReference>
<dbReference type="PANTHER" id="PTHR34704">
    <property type="entry name" value="ATPASE"/>
    <property type="match status" value="1"/>
</dbReference>
<dbReference type="SUPFAM" id="SSF46785">
    <property type="entry name" value="Winged helix' DNA-binding domain"/>
    <property type="match status" value="1"/>
</dbReference>
<dbReference type="InterPro" id="IPR000835">
    <property type="entry name" value="HTH_MarR-typ"/>
</dbReference>
<dbReference type="Proteomes" id="UP000727506">
    <property type="component" value="Unassembled WGS sequence"/>
</dbReference>
<dbReference type="Gene3D" id="1.10.10.10">
    <property type="entry name" value="Winged helix-like DNA-binding domain superfamily/Winged helix DNA-binding domain"/>
    <property type="match status" value="1"/>
</dbReference>
<dbReference type="InterPro" id="IPR036388">
    <property type="entry name" value="WH-like_DNA-bd_sf"/>
</dbReference>
<organism evidence="3 4">
    <name type="scientific">Slackia piriformis</name>
    <dbReference type="NCBI Taxonomy" id="626934"/>
    <lineage>
        <taxon>Bacteria</taxon>
        <taxon>Bacillati</taxon>
        <taxon>Actinomycetota</taxon>
        <taxon>Coriobacteriia</taxon>
        <taxon>Eggerthellales</taxon>
        <taxon>Eggerthellaceae</taxon>
        <taxon>Slackia</taxon>
    </lineage>
</organism>
<reference evidence="3" key="1">
    <citation type="submission" date="2021-02" db="EMBL/GenBank/DDBJ databases">
        <title>Infant gut strain persistence is associated with maternal origin, phylogeny, and functional potential including surface adhesion and iron acquisition.</title>
        <authorList>
            <person name="Lou Y.C."/>
        </authorList>
    </citation>
    <scope>NUCLEOTIDE SEQUENCE</scope>
    <source>
        <strain evidence="3">L2_039_000G1_dasL2_039_000G1_concoct_11</strain>
    </source>
</reference>
<dbReference type="InterPro" id="IPR004256">
    <property type="entry name" value="DUF234"/>
</dbReference>
<dbReference type="GO" id="GO:0005524">
    <property type="term" value="F:ATP binding"/>
    <property type="evidence" value="ECO:0007669"/>
    <property type="project" value="UniProtKB-KW"/>
</dbReference>
<dbReference type="Pfam" id="PF03008">
    <property type="entry name" value="DUF234"/>
    <property type="match status" value="1"/>
</dbReference>